<evidence type="ECO:0000256" key="8">
    <source>
        <dbReference type="ARBA" id="ARBA00022982"/>
    </source>
</evidence>
<feature type="transmembrane region" description="Helical" evidence="12">
    <location>
        <begin position="84"/>
        <end position="100"/>
    </location>
</feature>
<keyword evidence="10" id="KW-0408">Iron</keyword>
<dbReference type="HOGENOM" id="CLU_049294_0_0_6"/>
<evidence type="ECO:0000256" key="3">
    <source>
        <dbReference type="ARBA" id="ARBA00022448"/>
    </source>
</evidence>
<feature type="transmembrane region" description="Helical" evidence="12">
    <location>
        <begin position="290"/>
        <end position="315"/>
    </location>
</feature>
<evidence type="ECO:0000256" key="9">
    <source>
        <dbReference type="ARBA" id="ARBA00022989"/>
    </source>
</evidence>
<keyword evidence="13" id="KW-0560">Oxidoreductase</keyword>
<dbReference type="PATRIC" id="fig|271065.3.peg.286"/>
<evidence type="ECO:0000256" key="10">
    <source>
        <dbReference type="ARBA" id="ARBA00023004"/>
    </source>
</evidence>
<keyword evidence="6 12" id="KW-0812">Transmembrane</keyword>
<dbReference type="AlphaFoldDB" id="G4SW54"/>
<keyword evidence="14" id="KW-1185">Reference proteome</keyword>
<dbReference type="GO" id="GO:0046872">
    <property type="term" value="F:metal ion binding"/>
    <property type="evidence" value="ECO:0007669"/>
    <property type="project" value="UniProtKB-KW"/>
</dbReference>
<dbReference type="GO" id="GO:0019646">
    <property type="term" value="P:aerobic electron transport chain"/>
    <property type="evidence" value="ECO:0007669"/>
    <property type="project" value="TreeGrafter"/>
</dbReference>
<proteinExistence type="inferred from homology"/>
<comment type="subcellular location">
    <subcellularLocation>
        <location evidence="1">Cell membrane</location>
        <topology evidence="1">Multi-pass membrane protein</topology>
    </subcellularLocation>
</comment>
<feature type="transmembrane region" description="Helical" evidence="12">
    <location>
        <begin position="264"/>
        <end position="283"/>
    </location>
</feature>
<feature type="transmembrane region" description="Helical" evidence="12">
    <location>
        <begin position="121"/>
        <end position="142"/>
    </location>
</feature>
<dbReference type="PANTHER" id="PTHR43141">
    <property type="entry name" value="CYTOCHROME BD2 SUBUNIT II"/>
    <property type="match status" value="1"/>
</dbReference>
<dbReference type="EMBL" id="FO082060">
    <property type="protein sequence ID" value="CCE21975.1"/>
    <property type="molecule type" value="Genomic_DNA"/>
</dbReference>
<dbReference type="EC" id="1.10.3.-" evidence="13"/>
<keyword evidence="9 12" id="KW-1133">Transmembrane helix</keyword>
<dbReference type="KEGG" id="mah:MEALZ_0275"/>
<dbReference type="PIRSF" id="PIRSF000267">
    <property type="entry name" value="Cyt_oxidse_sub2"/>
    <property type="match status" value="1"/>
</dbReference>
<dbReference type="NCBIfam" id="TIGR00203">
    <property type="entry name" value="cydB"/>
    <property type="match status" value="1"/>
</dbReference>
<feature type="transmembrane region" description="Helical" evidence="12">
    <location>
        <begin position="202"/>
        <end position="224"/>
    </location>
</feature>
<evidence type="ECO:0000256" key="6">
    <source>
        <dbReference type="ARBA" id="ARBA00022692"/>
    </source>
</evidence>
<dbReference type="InterPro" id="IPR003317">
    <property type="entry name" value="Cyt-d_oxidase_su2"/>
</dbReference>
<keyword evidence="3" id="KW-0813">Transport</keyword>
<dbReference type="Proteomes" id="UP000008315">
    <property type="component" value="Chromosome"/>
</dbReference>
<evidence type="ECO:0000256" key="5">
    <source>
        <dbReference type="ARBA" id="ARBA00022617"/>
    </source>
</evidence>
<keyword evidence="7" id="KW-0479">Metal-binding</keyword>
<dbReference type="RefSeq" id="WP_014146784.1">
    <property type="nucleotide sequence ID" value="NC_016112.1"/>
</dbReference>
<keyword evidence="4" id="KW-1003">Cell membrane</keyword>
<evidence type="ECO:0000256" key="11">
    <source>
        <dbReference type="ARBA" id="ARBA00023136"/>
    </source>
</evidence>
<evidence type="ECO:0000256" key="12">
    <source>
        <dbReference type="SAM" id="Phobius"/>
    </source>
</evidence>
<feature type="transmembrane region" description="Helical" evidence="12">
    <location>
        <begin position="168"/>
        <end position="190"/>
    </location>
</feature>
<evidence type="ECO:0000256" key="2">
    <source>
        <dbReference type="ARBA" id="ARBA00007543"/>
    </source>
</evidence>
<dbReference type="STRING" id="1091494.MEALZ_0275"/>
<dbReference type="PANTHER" id="PTHR43141:SF5">
    <property type="entry name" value="CYTOCHROME BD-I UBIQUINOL OXIDASE SUBUNIT 2"/>
    <property type="match status" value="1"/>
</dbReference>
<dbReference type="GO" id="GO:0070069">
    <property type="term" value="C:cytochrome complex"/>
    <property type="evidence" value="ECO:0007669"/>
    <property type="project" value="TreeGrafter"/>
</dbReference>
<comment type="similarity">
    <text evidence="2">Belongs to the cytochrome ubiquinol oxidase subunit 2 family.</text>
</comment>
<protein>
    <submittedName>
        <fullName evidence="13">Cytochrome d ubiquinol oxidase subunit 2 (Cytochrome d ubiquinol oxidase subunit II) (Cytochrome bd-I oxidase subunit II)</fullName>
        <ecNumber evidence="13">1.10.3.-</ecNumber>
    </submittedName>
</protein>
<accession>G4SW54</accession>
<evidence type="ECO:0000256" key="1">
    <source>
        <dbReference type="ARBA" id="ARBA00004651"/>
    </source>
</evidence>
<evidence type="ECO:0000256" key="7">
    <source>
        <dbReference type="ARBA" id="ARBA00022723"/>
    </source>
</evidence>
<reference evidence="14" key="1">
    <citation type="journal article" date="2012" name="J. Bacteriol.">
        <title>Genome sequence of the haloalkaliphilic methanotrophic bacterium Methylomicrobium alcaliphilum 20Z.</title>
        <authorList>
            <person name="Vuilleumier S."/>
            <person name="Khmelenina V.N."/>
            <person name="Bringel F."/>
            <person name="Reshetnikov A.S."/>
            <person name="Lajus A."/>
            <person name="Mangenot S."/>
            <person name="Rouy Z."/>
            <person name="Op den Camp H.J."/>
            <person name="Jetten M.S."/>
            <person name="Dispirito A.A."/>
            <person name="Dunfield P."/>
            <person name="Klotz M.G."/>
            <person name="Semrau J.D."/>
            <person name="Stein L.Y."/>
            <person name="Barbe V."/>
            <person name="Medigue C."/>
            <person name="Trotsenko Y.A."/>
            <person name="Kalyuzhnaya M.G."/>
        </authorList>
    </citation>
    <scope>NUCLEOTIDE SEQUENCE [LARGE SCALE GENOMIC DNA]</scope>
    <source>
        <strain evidence="14">DSM 19304 / NCIMB 14124 / VKM B-2133 / 20Z</strain>
    </source>
</reference>
<keyword evidence="11 12" id="KW-0472">Membrane</keyword>
<dbReference type="GO" id="GO:0005886">
    <property type="term" value="C:plasma membrane"/>
    <property type="evidence" value="ECO:0007669"/>
    <property type="project" value="UniProtKB-SubCell"/>
</dbReference>
<feature type="transmembrane region" description="Helical" evidence="12">
    <location>
        <begin position="12"/>
        <end position="39"/>
    </location>
</feature>
<keyword evidence="8" id="KW-0249">Electron transport</keyword>
<keyword evidence="5" id="KW-0349">Heme</keyword>
<gene>
    <name evidence="13" type="primary">cydB</name>
    <name evidence="13" type="ordered locus">MEALZ_0275</name>
</gene>
<feature type="transmembrane region" description="Helical" evidence="12">
    <location>
        <begin position="335"/>
        <end position="354"/>
    </location>
</feature>
<organism evidence="13 14">
    <name type="scientific">Methylotuvimicrobium alcaliphilum (strain DSM 19304 / NCIMB 14124 / VKM B-2133 / 20Z)</name>
    <name type="common">Methylomicrobium alcaliphilum</name>
    <dbReference type="NCBI Taxonomy" id="1091494"/>
    <lineage>
        <taxon>Bacteria</taxon>
        <taxon>Pseudomonadati</taxon>
        <taxon>Pseudomonadota</taxon>
        <taxon>Gammaproteobacteria</taxon>
        <taxon>Methylococcales</taxon>
        <taxon>Methylococcaceae</taxon>
        <taxon>Methylotuvimicrobium</taxon>
    </lineage>
</organism>
<dbReference type="GO" id="GO:0009055">
    <property type="term" value="F:electron transfer activity"/>
    <property type="evidence" value="ECO:0007669"/>
    <property type="project" value="TreeGrafter"/>
</dbReference>
<evidence type="ECO:0000256" key="4">
    <source>
        <dbReference type="ARBA" id="ARBA00022475"/>
    </source>
</evidence>
<evidence type="ECO:0000313" key="14">
    <source>
        <dbReference type="Proteomes" id="UP000008315"/>
    </source>
</evidence>
<dbReference type="GO" id="GO:0016682">
    <property type="term" value="F:oxidoreductase activity, acting on diphenols and related substances as donors, oxygen as acceptor"/>
    <property type="evidence" value="ECO:0007669"/>
    <property type="project" value="TreeGrafter"/>
</dbReference>
<dbReference type="Pfam" id="PF02322">
    <property type="entry name" value="Cyt_bd_oxida_II"/>
    <property type="match status" value="1"/>
</dbReference>
<name>G4SW54_META2</name>
<sequence>MFDYETLRVIWWLFMGVLISGFILSSGFDLGVGILLPFFGRDDMQRRVLLNSIGPTWEGNQVWLVTLGGAMFAVWPLVYATLFSGLYLAMILVLFTLFLRPPAFDYRGKLESPKWRSTWDWVLFTGSAVPTLLLGVLVGNLIRGVPFHLNHELRSFYDGSFFDLLNPFSLLCGVMAVLLLMLHGAIYLQWRTEGELYFRARAFVSRFGLIILGLLTLLAVWVLLSMDVYRLPDDALFNAASNPLAKTVEKQSGGWLAHFFLHPWMLFAPITAYAGLWAAYLLAREHTCKAAFIASCFGLLGVLFTVGFGLFPFLLISSTDPGSSLTIWDGSASHLTLSITFWITVVFLPIVLMYTRWAYKVMWGPVTEKMISEDKHGWY</sequence>
<evidence type="ECO:0000313" key="13">
    <source>
        <dbReference type="EMBL" id="CCE21975.1"/>
    </source>
</evidence>